<dbReference type="EMBL" id="CP182909">
    <property type="protein sequence ID" value="XPM65977.1"/>
    <property type="molecule type" value="Genomic_DNA"/>
</dbReference>
<dbReference type="Proteomes" id="UP000095472">
    <property type="component" value="Chromosome"/>
</dbReference>
<organism evidence="1 2">
    <name type="scientific">Desertifilum tharense IPPAS B-1220</name>
    <dbReference type="NCBI Taxonomy" id="1781255"/>
    <lineage>
        <taxon>Bacteria</taxon>
        <taxon>Bacillati</taxon>
        <taxon>Cyanobacteriota</taxon>
        <taxon>Cyanophyceae</taxon>
        <taxon>Desertifilales</taxon>
        <taxon>Desertifilaceae</taxon>
        <taxon>Desertifilum</taxon>
    </lineage>
</organism>
<name>A0ACD5GYX5_9CYAN</name>
<keyword evidence="2" id="KW-1185">Reference proteome</keyword>
<accession>A0ACD5GYX5</accession>
<proteinExistence type="predicted"/>
<evidence type="ECO:0000313" key="2">
    <source>
        <dbReference type="Proteomes" id="UP000095472"/>
    </source>
</evidence>
<evidence type="ECO:0000313" key="1">
    <source>
        <dbReference type="EMBL" id="XPM65977.1"/>
    </source>
</evidence>
<protein>
    <submittedName>
        <fullName evidence="1">Uncharacterized protein</fullName>
    </submittedName>
</protein>
<gene>
    <name evidence="1" type="ORF">BH720_011160</name>
</gene>
<sequence length="70" mass="7820">MGMGEEEMGKLANYQLSTHEPTRNTATWCASYGTRNVALFSPIPPTSYLLSTQHFLLSTKCSHRFLLGLL</sequence>
<reference evidence="1 2" key="1">
    <citation type="journal article" date="2016" name="Genome Announc.">
        <title>Draft Genome Sequence of the Thermotolerant Cyanobacterium Desertifilum sp. IPPAS B-1220.</title>
        <authorList>
            <person name="Mironov K.S."/>
            <person name="Sinetova M.A."/>
            <person name="Bolatkhan K."/>
            <person name="Zayadan B.K."/>
            <person name="Ustinova V.V."/>
            <person name="Kupriyanova E.V."/>
            <person name="Skrypnik A.N."/>
            <person name="Gogoleva N.E."/>
            <person name="Gogolev Y.V."/>
            <person name="Los D.A."/>
        </authorList>
    </citation>
    <scope>NUCLEOTIDE SEQUENCE [LARGE SCALE GENOMIC DNA]</scope>
    <source>
        <strain evidence="1 2">IPPAS B-1220</strain>
    </source>
</reference>